<reference evidence="9 10" key="1">
    <citation type="submission" date="2019-08" db="EMBL/GenBank/DDBJ databases">
        <title>The genome of the soybean aphid Biotype 1, its phylome, world population structure and adaptation to the North American continent.</title>
        <authorList>
            <person name="Giordano R."/>
            <person name="Donthu R.K."/>
            <person name="Hernandez A.G."/>
            <person name="Wright C.L."/>
            <person name="Zimin A.V."/>
        </authorList>
    </citation>
    <scope>NUCLEOTIDE SEQUENCE [LARGE SCALE GENOMIC DNA]</scope>
    <source>
        <tissue evidence="9">Whole aphids</tissue>
    </source>
</reference>
<dbReference type="EMBL" id="VYZN01000009">
    <property type="protein sequence ID" value="KAE9543289.1"/>
    <property type="molecule type" value="Genomic_DNA"/>
</dbReference>
<keyword evidence="5" id="KW-0677">Repeat</keyword>
<feature type="repeat" description="TPR" evidence="8">
    <location>
        <begin position="334"/>
        <end position="367"/>
    </location>
</feature>
<dbReference type="SUPFAM" id="SSF48452">
    <property type="entry name" value="TPR-like"/>
    <property type="match status" value="1"/>
</dbReference>
<dbReference type="GO" id="GO:0016560">
    <property type="term" value="P:protein import into peroxisome matrix, docking"/>
    <property type="evidence" value="ECO:0007669"/>
    <property type="project" value="TreeGrafter"/>
</dbReference>
<sequence>MSVRDLVESDCGGSNSLVKLSTHFVQDHAFKDQDLKQSIQTAESNDQRFLESSTGELADQFFSSMENDTFKMDDLLANMRGIEGCSSENAWPTQFTKKIEKQDRLFDPNIWSSQDNKMLVKDEIDDFGYNSEWVKEIEQSYQNQEINVMKSRFDFDKSKENMNILDGINSVSSHNFMESQSRISFENSIGMPINNFGIELYGNPLLVNQNFHQFDQGLEMNNLLDTMIPSTSGIDKPNMVVEESSNLTDQVAEANKSESDIEIRNDQSNFQAWYSEFEEMKNAERKKEYSFTPDNEMDSIENPLTEGKRRLENGELPSAVLCFEAAVKHDPSNAEAWQLLGTTQAENEQDQLAINALNKCLDLQPENLTAVLCLAACYTNESCNLQACRMLMEWLNQNPKYSDIVKSKPKLEEELKLYESVKEMYIEAAQRSVELGDIDADVQNGLGVLLNLNNENDKAADCFKVALQIRPKDARLWNRLGATLANGGRCEEAIEAYHNALQLCPGFVRARYNLGITCIHLDTYREAIDHLLEALNQQASAVSTNFQSPALSDTIWSTLRLAISMAERPELFKAVNERNLDLLNEEFSFNKSTSLFKL</sequence>
<protein>
    <submittedName>
        <fullName evidence="9">Uncharacterized protein</fullName>
    </submittedName>
</protein>
<dbReference type="InterPro" id="IPR011990">
    <property type="entry name" value="TPR-like_helical_dom_sf"/>
</dbReference>
<evidence type="ECO:0000256" key="2">
    <source>
        <dbReference type="ARBA" id="ARBA00004496"/>
    </source>
</evidence>
<dbReference type="Pfam" id="PF13432">
    <property type="entry name" value="TPR_16"/>
    <property type="match status" value="1"/>
</dbReference>
<evidence type="ECO:0000256" key="3">
    <source>
        <dbReference type="ARBA" id="ARBA00005348"/>
    </source>
</evidence>
<comment type="subcellular location">
    <subcellularLocation>
        <location evidence="2">Cytoplasm</location>
    </subcellularLocation>
    <subcellularLocation>
        <location evidence="1">Peroxisome</location>
    </subcellularLocation>
</comment>
<proteinExistence type="inferred from homology"/>
<keyword evidence="6 8" id="KW-0802">TPR repeat</keyword>
<comment type="similarity">
    <text evidence="3">Belongs to the peroxisomal targeting signal receptor family.</text>
</comment>
<dbReference type="OrthoDB" id="10006023at2759"/>
<dbReference type="GO" id="GO:0005778">
    <property type="term" value="C:peroxisomal membrane"/>
    <property type="evidence" value="ECO:0007669"/>
    <property type="project" value="TreeGrafter"/>
</dbReference>
<dbReference type="Pfam" id="PF13414">
    <property type="entry name" value="TPR_11"/>
    <property type="match status" value="1"/>
</dbReference>
<dbReference type="PANTHER" id="PTHR10130:SF0">
    <property type="entry name" value="GH08708P"/>
    <property type="match status" value="1"/>
</dbReference>
<accession>A0A6G0U3T9</accession>
<name>A0A6G0U3T9_APHGL</name>
<dbReference type="SMART" id="SM00028">
    <property type="entry name" value="TPR"/>
    <property type="match status" value="4"/>
</dbReference>
<dbReference type="PANTHER" id="PTHR10130">
    <property type="entry name" value="PEROXISOMAL TARGETING SIGNAL 1 RECEPTOR PEX5"/>
    <property type="match status" value="1"/>
</dbReference>
<evidence type="ECO:0000256" key="7">
    <source>
        <dbReference type="ARBA" id="ARBA00023140"/>
    </source>
</evidence>
<dbReference type="AlphaFoldDB" id="A0A6G0U3T9"/>
<organism evidence="9 10">
    <name type="scientific">Aphis glycines</name>
    <name type="common">Soybean aphid</name>
    <dbReference type="NCBI Taxonomy" id="307491"/>
    <lineage>
        <taxon>Eukaryota</taxon>
        <taxon>Metazoa</taxon>
        <taxon>Ecdysozoa</taxon>
        <taxon>Arthropoda</taxon>
        <taxon>Hexapoda</taxon>
        <taxon>Insecta</taxon>
        <taxon>Pterygota</taxon>
        <taxon>Neoptera</taxon>
        <taxon>Paraneoptera</taxon>
        <taxon>Hemiptera</taxon>
        <taxon>Sternorrhyncha</taxon>
        <taxon>Aphidomorpha</taxon>
        <taxon>Aphidoidea</taxon>
        <taxon>Aphididae</taxon>
        <taxon>Aphidini</taxon>
        <taxon>Aphis</taxon>
        <taxon>Aphis</taxon>
    </lineage>
</organism>
<gene>
    <name evidence="9" type="ORF">AGLY_003200</name>
</gene>
<dbReference type="GO" id="GO:0005829">
    <property type="term" value="C:cytosol"/>
    <property type="evidence" value="ECO:0007669"/>
    <property type="project" value="TreeGrafter"/>
</dbReference>
<dbReference type="PROSITE" id="PS50005">
    <property type="entry name" value="TPR"/>
    <property type="match status" value="3"/>
</dbReference>
<dbReference type="GO" id="GO:0005052">
    <property type="term" value="F:peroxisome matrix targeting signal-1 binding"/>
    <property type="evidence" value="ECO:0007669"/>
    <property type="project" value="TreeGrafter"/>
</dbReference>
<keyword evidence="4" id="KW-0963">Cytoplasm</keyword>
<evidence type="ECO:0000256" key="1">
    <source>
        <dbReference type="ARBA" id="ARBA00004275"/>
    </source>
</evidence>
<evidence type="ECO:0000313" key="10">
    <source>
        <dbReference type="Proteomes" id="UP000475862"/>
    </source>
</evidence>
<dbReference type="Proteomes" id="UP000475862">
    <property type="component" value="Unassembled WGS sequence"/>
</dbReference>
<evidence type="ECO:0000313" key="9">
    <source>
        <dbReference type="EMBL" id="KAE9543289.1"/>
    </source>
</evidence>
<feature type="repeat" description="TPR" evidence="8">
    <location>
        <begin position="474"/>
        <end position="507"/>
    </location>
</feature>
<evidence type="ECO:0000256" key="4">
    <source>
        <dbReference type="ARBA" id="ARBA00022490"/>
    </source>
</evidence>
<dbReference type="InterPro" id="IPR024111">
    <property type="entry name" value="PEX5/PEX5L"/>
</dbReference>
<comment type="caution">
    <text evidence="9">The sequence shown here is derived from an EMBL/GenBank/DDBJ whole genome shotgun (WGS) entry which is preliminary data.</text>
</comment>
<keyword evidence="10" id="KW-1185">Reference proteome</keyword>
<evidence type="ECO:0000256" key="8">
    <source>
        <dbReference type="PROSITE-ProRule" id="PRU00339"/>
    </source>
</evidence>
<keyword evidence="7" id="KW-0576">Peroxisome</keyword>
<dbReference type="Gene3D" id="1.25.40.10">
    <property type="entry name" value="Tetratricopeptide repeat domain"/>
    <property type="match status" value="1"/>
</dbReference>
<feature type="repeat" description="TPR" evidence="8">
    <location>
        <begin position="440"/>
        <end position="473"/>
    </location>
</feature>
<evidence type="ECO:0000256" key="6">
    <source>
        <dbReference type="ARBA" id="ARBA00022803"/>
    </source>
</evidence>
<dbReference type="InterPro" id="IPR019734">
    <property type="entry name" value="TPR_rpt"/>
</dbReference>
<evidence type="ECO:0000256" key="5">
    <source>
        <dbReference type="ARBA" id="ARBA00022737"/>
    </source>
</evidence>